<evidence type="ECO:0000313" key="3">
    <source>
        <dbReference type="EMBL" id="KAG7587444.1"/>
    </source>
</evidence>
<feature type="domain" description="FAF" evidence="2">
    <location>
        <begin position="61"/>
        <end position="108"/>
    </location>
</feature>
<dbReference type="EMBL" id="JAEFBK010000007">
    <property type="protein sequence ID" value="KAG7587444.1"/>
    <property type="molecule type" value="Genomic_DNA"/>
</dbReference>
<evidence type="ECO:0000259" key="2">
    <source>
        <dbReference type="Pfam" id="PF11250"/>
    </source>
</evidence>
<comment type="caution">
    <text evidence="3">The sequence shown here is derived from an EMBL/GenBank/DDBJ whole genome shotgun (WGS) entry which is preliminary data.</text>
</comment>
<organism evidence="3 4">
    <name type="scientific">Arabidopsis thaliana x Arabidopsis arenosa</name>
    <dbReference type="NCBI Taxonomy" id="1240361"/>
    <lineage>
        <taxon>Eukaryota</taxon>
        <taxon>Viridiplantae</taxon>
        <taxon>Streptophyta</taxon>
        <taxon>Embryophyta</taxon>
        <taxon>Tracheophyta</taxon>
        <taxon>Spermatophyta</taxon>
        <taxon>Magnoliopsida</taxon>
        <taxon>eudicotyledons</taxon>
        <taxon>Gunneridae</taxon>
        <taxon>Pentapetalae</taxon>
        <taxon>rosids</taxon>
        <taxon>malvids</taxon>
        <taxon>Brassicales</taxon>
        <taxon>Brassicaceae</taxon>
        <taxon>Camelineae</taxon>
        <taxon>Arabidopsis</taxon>
    </lineage>
</organism>
<dbReference type="PANTHER" id="PTHR33155">
    <property type="entry name" value="FANTASTIC FOUR-LIKE PROTEIN (DUF3049)"/>
    <property type="match status" value="1"/>
</dbReference>
<reference evidence="3 4" key="1">
    <citation type="submission" date="2020-12" db="EMBL/GenBank/DDBJ databases">
        <title>Concerted genomic and epigenomic changes stabilize Arabidopsis allopolyploids.</title>
        <authorList>
            <person name="Chen Z."/>
        </authorList>
    </citation>
    <scope>NUCLEOTIDE SEQUENCE [LARGE SCALE GENOMIC DNA]</scope>
    <source>
        <strain evidence="3">Allo738</strain>
        <tissue evidence="3">Leaf</tissue>
    </source>
</reference>
<proteinExistence type="inferred from homology"/>
<sequence length="133" mass="15165">MALNSHYQETSTLVMSSLSDNGVYIGTESCFNHFFDKTGDVGLPCERREEKKPVAREILSPPTLSSHVPSVLKREYTSDGRLLLKEEKVRRHEYFQAHRSNGRLTLQLVSLDDDHHHHARDVKDGVDDHNDPA</sequence>
<keyword evidence="4" id="KW-1185">Reference proteome</keyword>
<dbReference type="InterPro" id="IPR021410">
    <property type="entry name" value="FAF"/>
</dbReference>
<dbReference type="Pfam" id="PF11250">
    <property type="entry name" value="FAF"/>
    <property type="match status" value="1"/>
</dbReference>
<gene>
    <name evidence="3" type="ORF">ISN45_Aa02g026300</name>
</gene>
<evidence type="ECO:0000256" key="1">
    <source>
        <dbReference type="ARBA" id="ARBA00008690"/>
    </source>
</evidence>
<dbReference type="PANTHER" id="PTHR33155:SF17">
    <property type="entry name" value="F2E2.18-RELATED"/>
    <property type="match status" value="1"/>
</dbReference>
<dbReference type="InterPro" id="IPR046431">
    <property type="entry name" value="FAF_dom"/>
</dbReference>
<comment type="similarity">
    <text evidence="1">Belongs to the fantastic four family.</text>
</comment>
<dbReference type="AlphaFoldDB" id="A0A8T2BR16"/>
<evidence type="ECO:0000313" key="4">
    <source>
        <dbReference type="Proteomes" id="UP000694240"/>
    </source>
</evidence>
<dbReference type="Proteomes" id="UP000694240">
    <property type="component" value="Chromosome 7"/>
</dbReference>
<name>A0A8T2BR16_9BRAS</name>
<protein>
    <submittedName>
        <fullName evidence="3">The fantastic four family</fullName>
    </submittedName>
</protein>
<accession>A0A8T2BR16</accession>